<evidence type="ECO:0000259" key="1">
    <source>
        <dbReference type="PROSITE" id="PS50995"/>
    </source>
</evidence>
<evidence type="ECO:0000313" key="2">
    <source>
        <dbReference type="EMBL" id="THD67891.1"/>
    </source>
</evidence>
<sequence>MTMPLKTVFYTIEKTIKEYRKFSQRNLIKIEKHITVDQALVLNILKEQPGLSQKEIAGLLYKDVAAMTRMIEGMVKKGMLKKLPYPEDKRRSLIQPTDKGEAILEKIIPVVLKNRKLALEGLTEEEVHTLNALLNKILTNLNRNS</sequence>
<accession>A0A4S3M0L9</accession>
<protein>
    <submittedName>
        <fullName evidence="2">MarR family transcriptional regulator</fullName>
    </submittedName>
</protein>
<comment type="caution">
    <text evidence="2">The sequence shown here is derived from an EMBL/GenBank/DDBJ whole genome shotgun (WGS) entry which is preliminary data.</text>
</comment>
<dbReference type="GO" id="GO:0003700">
    <property type="term" value="F:DNA-binding transcription factor activity"/>
    <property type="evidence" value="ECO:0007669"/>
    <property type="project" value="InterPro"/>
</dbReference>
<dbReference type="SUPFAM" id="SSF46785">
    <property type="entry name" value="Winged helix' DNA-binding domain"/>
    <property type="match status" value="1"/>
</dbReference>
<dbReference type="Pfam" id="PF01047">
    <property type="entry name" value="MarR"/>
    <property type="match status" value="1"/>
</dbReference>
<dbReference type="OrthoDB" id="5327581at2"/>
<dbReference type="PROSITE" id="PS50995">
    <property type="entry name" value="HTH_MARR_2"/>
    <property type="match status" value="1"/>
</dbReference>
<dbReference type="Gene3D" id="1.10.10.10">
    <property type="entry name" value="Winged helix-like DNA-binding domain superfamily/Winged helix DNA-binding domain"/>
    <property type="match status" value="1"/>
</dbReference>
<name>A0A4S3M0L9_9FLAO</name>
<evidence type="ECO:0000313" key="3">
    <source>
        <dbReference type="Proteomes" id="UP000305939"/>
    </source>
</evidence>
<dbReference type="GO" id="GO:0006950">
    <property type="term" value="P:response to stress"/>
    <property type="evidence" value="ECO:0007669"/>
    <property type="project" value="TreeGrafter"/>
</dbReference>
<dbReference type="PANTHER" id="PTHR33164">
    <property type="entry name" value="TRANSCRIPTIONAL REGULATOR, MARR FAMILY"/>
    <property type="match status" value="1"/>
</dbReference>
<gene>
    <name evidence="2" type="ORF">E7Z59_09585</name>
</gene>
<feature type="domain" description="HTH marR-type" evidence="1">
    <location>
        <begin position="5"/>
        <end position="139"/>
    </location>
</feature>
<dbReference type="SMART" id="SM00347">
    <property type="entry name" value="HTH_MARR"/>
    <property type="match status" value="1"/>
</dbReference>
<reference evidence="2 3" key="1">
    <citation type="submission" date="2019-04" db="EMBL/GenBank/DDBJ databases">
        <title>Draft genome sequence of Robertkochia marina CC-AMO-30D.</title>
        <authorList>
            <person name="Hameed A."/>
            <person name="Lin S.-Y."/>
            <person name="Shahina M."/>
            <person name="Lai W.-A."/>
            <person name="Young C.-C."/>
        </authorList>
    </citation>
    <scope>NUCLEOTIDE SEQUENCE [LARGE SCALE GENOMIC DNA]</scope>
    <source>
        <strain evidence="2 3">CC-AMO-30D</strain>
    </source>
</reference>
<dbReference type="AlphaFoldDB" id="A0A4S3M0L9"/>
<dbReference type="EMBL" id="SSMC01000002">
    <property type="protein sequence ID" value="THD67891.1"/>
    <property type="molecule type" value="Genomic_DNA"/>
</dbReference>
<dbReference type="PANTHER" id="PTHR33164:SF43">
    <property type="entry name" value="HTH-TYPE TRANSCRIPTIONAL REPRESSOR YETL"/>
    <property type="match status" value="1"/>
</dbReference>
<dbReference type="Proteomes" id="UP000305939">
    <property type="component" value="Unassembled WGS sequence"/>
</dbReference>
<dbReference type="InterPro" id="IPR039422">
    <property type="entry name" value="MarR/SlyA-like"/>
</dbReference>
<dbReference type="InterPro" id="IPR036388">
    <property type="entry name" value="WH-like_DNA-bd_sf"/>
</dbReference>
<dbReference type="PRINTS" id="PR00598">
    <property type="entry name" value="HTHMARR"/>
</dbReference>
<organism evidence="2 3">
    <name type="scientific">Robertkochia marina</name>
    <dbReference type="NCBI Taxonomy" id="1227945"/>
    <lineage>
        <taxon>Bacteria</taxon>
        <taxon>Pseudomonadati</taxon>
        <taxon>Bacteroidota</taxon>
        <taxon>Flavobacteriia</taxon>
        <taxon>Flavobacteriales</taxon>
        <taxon>Flavobacteriaceae</taxon>
        <taxon>Robertkochia</taxon>
    </lineage>
</organism>
<keyword evidence="3" id="KW-1185">Reference proteome</keyword>
<dbReference type="InterPro" id="IPR000835">
    <property type="entry name" value="HTH_MarR-typ"/>
</dbReference>
<dbReference type="InterPro" id="IPR036390">
    <property type="entry name" value="WH_DNA-bd_sf"/>
</dbReference>
<proteinExistence type="predicted"/>
<dbReference type="RefSeq" id="WP_136336096.1">
    <property type="nucleotide sequence ID" value="NZ_QXMP01000012.1"/>
</dbReference>